<evidence type="ECO:0000313" key="2">
    <source>
        <dbReference type="Proteomes" id="UP000751190"/>
    </source>
</evidence>
<sequence length="470" mass="49991">MSDRGTSKAQPRLVLHLDINETLILSDPAGGDSYVDSLNKIIAKLALVRPVTDAPADAALLARWTWVDGTPLDPAARENGAPPPPLAYSTWDVPSGAVRFYAVDALKRRFARAFCTAPDSPGRVYSRVYADADAKLRWPEGARTDSPLCRVEAGIARHFILPAALVAIRELHRRGREFQIVVRTFGTDLHDVAAALSSFARGSHPDFPLDDLSAPALSDTPIGQPTDGPPPVRIPQAELRAHNCFTGRYAPSGFTLAPAPGARAMGVLTDETEIARFVAWPARLGGAAGAASAVRASPALGIADDYLYWSANGCAPWAGKPLWLGAGADADDDDDDEGGNACDHIFFDDNIHDNASDSIVAVRVRELAPPPIGACAADGGGAYAQRRYAPLSGEASRALRGLALVPVPTLRAVLDDQWMLREIDATEARLAKARGAAHAAGYGADWVRWVVDQARTDEYIGGASSRSCPR</sequence>
<dbReference type="Proteomes" id="UP000751190">
    <property type="component" value="Unassembled WGS sequence"/>
</dbReference>
<keyword evidence="2" id="KW-1185">Reference proteome</keyword>
<dbReference type="PANTHER" id="PTHR36960">
    <property type="entry name" value="SI:DKEY-32E6.3"/>
    <property type="match status" value="1"/>
</dbReference>
<dbReference type="AlphaFoldDB" id="A0A8J6CEA9"/>
<proteinExistence type="predicted"/>
<comment type="caution">
    <text evidence="1">The sequence shown here is derived from an EMBL/GenBank/DDBJ whole genome shotgun (WGS) entry which is preliminary data.</text>
</comment>
<accession>A0A8J6CEA9</accession>
<reference evidence="1" key="1">
    <citation type="submission" date="2021-05" db="EMBL/GenBank/DDBJ databases">
        <title>The genome of the haptophyte Pavlova lutheri (Diacronema luteri, Pavlovales) - a model for lipid biosynthesis in eukaryotic algae.</title>
        <authorList>
            <person name="Hulatt C.J."/>
            <person name="Posewitz M.C."/>
        </authorList>
    </citation>
    <scope>NUCLEOTIDE SEQUENCE</scope>
    <source>
        <strain evidence="1">NIVA-4/92</strain>
    </source>
</reference>
<dbReference type="OrthoDB" id="417678at2759"/>
<evidence type="ECO:0000313" key="1">
    <source>
        <dbReference type="EMBL" id="KAG8466730.1"/>
    </source>
</evidence>
<name>A0A8J6CEA9_DIALT</name>
<protein>
    <submittedName>
        <fullName evidence="1">Uncharacterized protein</fullName>
    </submittedName>
</protein>
<dbReference type="OMA" id="HFDWAAN"/>
<dbReference type="PANTHER" id="PTHR36960:SF1">
    <property type="entry name" value="SI:DKEY-32E6.3"/>
    <property type="match status" value="1"/>
</dbReference>
<dbReference type="EMBL" id="JAGTXO010000007">
    <property type="protein sequence ID" value="KAG8466730.1"/>
    <property type="molecule type" value="Genomic_DNA"/>
</dbReference>
<gene>
    <name evidence="1" type="ORF">KFE25_008109</name>
</gene>
<organism evidence="1 2">
    <name type="scientific">Diacronema lutheri</name>
    <name type="common">Unicellular marine alga</name>
    <name type="synonym">Monochrysis lutheri</name>
    <dbReference type="NCBI Taxonomy" id="2081491"/>
    <lineage>
        <taxon>Eukaryota</taxon>
        <taxon>Haptista</taxon>
        <taxon>Haptophyta</taxon>
        <taxon>Pavlovophyceae</taxon>
        <taxon>Pavlovales</taxon>
        <taxon>Pavlovaceae</taxon>
        <taxon>Diacronema</taxon>
    </lineage>
</organism>